<dbReference type="AlphaFoldDB" id="A0ABD5QBT7"/>
<dbReference type="Gene3D" id="3.20.20.30">
    <property type="entry name" value="Luciferase-like domain"/>
    <property type="match status" value="1"/>
</dbReference>
<accession>A0ABD5QBT7</accession>
<organism evidence="1 2">
    <name type="scientific">Saliphagus infecundisoli</name>
    <dbReference type="NCBI Taxonomy" id="1849069"/>
    <lineage>
        <taxon>Archaea</taxon>
        <taxon>Methanobacteriati</taxon>
        <taxon>Methanobacteriota</taxon>
        <taxon>Stenosarchaea group</taxon>
        <taxon>Halobacteria</taxon>
        <taxon>Halobacteriales</taxon>
        <taxon>Natrialbaceae</taxon>
        <taxon>Saliphagus</taxon>
    </lineage>
</organism>
<comment type="caution">
    <text evidence="1">The sequence shown here is derived from an EMBL/GenBank/DDBJ whole genome shotgun (WGS) entry which is preliminary data.</text>
</comment>
<reference evidence="1 2" key="1">
    <citation type="journal article" date="2019" name="Int. J. Syst. Evol. Microbiol.">
        <title>The Global Catalogue of Microorganisms (GCM) 10K type strain sequencing project: providing services to taxonomists for standard genome sequencing and annotation.</title>
        <authorList>
            <consortium name="The Broad Institute Genomics Platform"/>
            <consortium name="The Broad Institute Genome Sequencing Center for Infectious Disease"/>
            <person name="Wu L."/>
            <person name="Ma J."/>
        </authorList>
    </citation>
    <scope>NUCLEOTIDE SEQUENCE [LARGE SCALE GENOMIC DNA]</scope>
    <source>
        <strain evidence="1 2">CGMCC 1.15824</strain>
    </source>
</reference>
<evidence type="ECO:0000313" key="2">
    <source>
        <dbReference type="Proteomes" id="UP001595925"/>
    </source>
</evidence>
<dbReference type="SUPFAM" id="SSF51679">
    <property type="entry name" value="Bacterial luciferase-like"/>
    <property type="match status" value="1"/>
</dbReference>
<name>A0ABD5QBT7_9EURY</name>
<dbReference type="InterPro" id="IPR036661">
    <property type="entry name" value="Luciferase-like_sf"/>
</dbReference>
<sequence>MTDEEIADTNGITDEPDDVIAELQRLEDTGVTRVLVGTNVGQPAGTIRTFEREIFPSFS</sequence>
<dbReference type="EMBL" id="JBHSJG010000015">
    <property type="protein sequence ID" value="MFC4987059.1"/>
    <property type="molecule type" value="Genomic_DNA"/>
</dbReference>
<evidence type="ECO:0008006" key="3">
    <source>
        <dbReference type="Google" id="ProtNLM"/>
    </source>
</evidence>
<keyword evidence="2" id="KW-1185">Reference proteome</keyword>
<dbReference type="Proteomes" id="UP001595925">
    <property type="component" value="Unassembled WGS sequence"/>
</dbReference>
<gene>
    <name evidence="1" type="ORF">ACFPFO_04620</name>
</gene>
<proteinExistence type="predicted"/>
<protein>
    <recommendedName>
        <fullName evidence="3">Luciferase-like monooxygenase</fullName>
    </recommendedName>
</protein>
<dbReference type="RefSeq" id="WP_224830293.1">
    <property type="nucleotide sequence ID" value="NZ_JAIVEF010000047.1"/>
</dbReference>
<evidence type="ECO:0000313" key="1">
    <source>
        <dbReference type="EMBL" id="MFC4987059.1"/>
    </source>
</evidence>